<evidence type="ECO:0000256" key="1">
    <source>
        <dbReference type="ARBA" id="ARBA00010529"/>
    </source>
</evidence>
<evidence type="ECO:0000256" key="3">
    <source>
        <dbReference type="ARBA" id="ARBA00022845"/>
    </source>
</evidence>
<dbReference type="InterPro" id="IPR000119">
    <property type="entry name" value="Hist_DNA-bd"/>
</dbReference>
<evidence type="ECO:0000313" key="9">
    <source>
        <dbReference type="EMBL" id="EGJ49195.1"/>
    </source>
</evidence>
<accession>F3YW92</accession>
<dbReference type="GO" id="GO:0003677">
    <property type="term" value="F:DNA binding"/>
    <property type="evidence" value="ECO:0007669"/>
    <property type="project" value="UniProtKB-KW"/>
</dbReference>
<evidence type="ECO:0000256" key="6">
    <source>
        <dbReference type="ARBA" id="ARBA00023163"/>
    </source>
</evidence>
<dbReference type="Pfam" id="PF00216">
    <property type="entry name" value="Bac_DNA_binding"/>
    <property type="match status" value="1"/>
</dbReference>
<dbReference type="EMBL" id="CP003221">
    <property type="protein sequence ID" value="EGJ49195.1"/>
    <property type="molecule type" value="Genomic_DNA"/>
</dbReference>
<dbReference type="PANTHER" id="PTHR33175">
    <property type="entry name" value="DNA-BINDING PROTEIN HU"/>
    <property type="match status" value="1"/>
</dbReference>
<sequence>MPNASQARSEASSLGERRLHLNKTLTKAEIVDYIYEKTDLNRAEIKAHVETLLDIMKQSIKRDHSLLISGFGKFEAYDKRARKGRNPQTNETITLPPRKVVVFRLSRKFRGELNGEELED</sequence>
<evidence type="ECO:0000256" key="5">
    <source>
        <dbReference type="ARBA" id="ARBA00023125"/>
    </source>
</evidence>
<dbReference type="InterPro" id="IPR010992">
    <property type="entry name" value="IHF-like_DNA-bd_dom_sf"/>
</dbReference>
<comment type="similarity">
    <text evidence="1 8">Belongs to the bacterial histone-like protein family.</text>
</comment>
<dbReference type="STRING" id="690850.Desaf_0844"/>
<dbReference type="SMART" id="SM00411">
    <property type="entry name" value="BHL"/>
    <property type="match status" value="1"/>
</dbReference>
<keyword evidence="7" id="KW-0233">DNA recombination</keyword>
<dbReference type="HOGENOM" id="CLU_105066_1_3_7"/>
<proteinExistence type="inferred from homology"/>
<dbReference type="GO" id="GO:0030527">
    <property type="term" value="F:structural constituent of chromatin"/>
    <property type="evidence" value="ECO:0007669"/>
    <property type="project" value="InterPro"/>
</dbReference>
<evidence type="ECO:0000256" key="4">
    <source>
        <dbReference type="ARBA" id="ARBA00023015"/>
    </source>
</evidence>
<dbReference type="CDD" id="cd13835">
    <property type="entry name" value="IHF_A"/>
    <property type="match status" value="1"/>
</dbReference>
<dbReference type="PANTHER" id="PTHR33175:SF2">
    <property type="entry name" value="INTEGRATION HOST FACTOR SUBUNIT ALPHA"/>
    <property type="match status" value="1"/>
</dbReference>
<organism evidence="9 10">
    <name type="scientific">Desulfocurvibacter africanus subsp. africanus str. Walvis Bay</name>
    <dbReference type="NCBI Taxonomy" id="690850"/>
    <lineage>
        <taxon>Bacteria</taxon>
        <taxon>Pseudomonadati</taxon>
        <taxon>Thermodesulfobacteriota</taxon>
        <taxon>Desulfovibrionia</taxon>
        <taxon>Desulfovibrionales</taxon>
        <taxon>Desulfovibrionaceae</taxon>
        <taxon>Desulfocurvibacter</taxon>
    </lineage>
</organism>
<evidence type="ECO:0000313" key="10">
    <source>
        <dbReference type="Proteomes" id="UP000007844"/>
    </source>
</evidence>
<gene>
    <name evidence="9" type="ORF">Desaf_0844</name>
</gene>
<reference evidence="9 10" key="1">
    <citation type="journal article" date="2011" name="J. Bacteriol.">
        <title>Genome sequence of the mercury-methylating and pleomorphic Desulfovibrio africanus Strain Walvis Bay.</title>
        <authorList>
            <person name="Brown S.D."/>
            <person name="Wall J.D."/>
            <person name="Kucken A.M."/>
            <person name="Gilmour C.C."/>
            <person name="Podar M."/>
            <person name="Brandt C.C."/>
            <person name="Teshima H."/>
            <person name="Detter J.C."/>
            <person name="Han C.S."/>
            <person name="Land M.L."/>
            <person name="Lucas S."/>
            <person name="Han J."/>
            <person name="Pennacchio L."/>
            <person name="Nolan M."/>
            <person name="Pitluck S."/>
            <person name="Woyke T."/>
            <person name="Goodwin L."/>
            <person name="Palumbo A.V."/>
            <person name="Elias D.A."/>
        </authorList>
    </citation>
    <scope>NUCLEOTIDE SEQUENCE [LARGE SCALE GENOMIC DNA]</scope>
    <source>
        <strain evidence="9 10">Walvis Bay</strain>
    </source>
</reference>
<keyword evidence="4" id="KW-0805">Transcription regulation</keyword>
<evidence type="ECO:0000256" key="8">
    <source>
        <dbReference type="RuleBase" id="RU003939"/>
    </source>
</evidence>
<dbReference type="Gene3D" id="4.10.520.10">
    <property type="entry name" value="IHF-like DNA-binding proteins"/>
    <property type="match status" value="1"/>
</dbReference>
<dbReference type="SUPFAM" id="SSF47729">
    <property type="entry name" value="IHF-like DNA-binding proteins"/>
    <property type="match status" value="1"/>
</dbReference>
<keyword evidence="10" id="KW-1185">Reference proteome</keyword>
<dbReference type="InterPro" id="IPR020816">
    <property type="entry name" value="Histone-like_DNA-bd_CS"/>
</dbReference>
<name>F3YW92_DESAF</name>
<keyword evidence="6" id="KW-0804">Transcription</keyword>
<dbReference type="GO" id="GO:0005829">
    <property type="term" value="C:cytosol"/>
    <property type="evidence" value="ECO:0007669"/>
    <property type="project" value="TreeGrafter"/>
</dbReference>
<dbReference type="GO" id="GO:0006417">
    <property type="term" value="P:regulation of translation"/>
    <property type="evidence" value="ECO:0007669"/>
    <property type="project" value="UniProtKB-KW"/>
</dbReference>
<dbReference type="PROSITE" id="PS00045">
    <property type="entry name" value="HISTONE_LIKE"/>
    <property type="match status" value="1"/>
</dbReference>
<dbReference type="eggNOG" id="COG0776">
    <property type="taxonomic scope" value="Bacteria"/>
</dbReference>
<dbReference type="KEGG" id="daf:Desaf_0844"/>
<dbReference type="AlphaFoldDB" id="F3YW92"/>
<keyword evidence="3" id="KW-0810">Translation regulation</keyword>
<dbReference type="RefSeq" id="WP_005986150.1">
    <property type="nucleotide sequence ID" value="NC_016629.1"/>
</dbReference>
<evidence type="ECO:0000256" key="7">
    <source>
        <dbReference type="ARBA" id="ARBA00023172"/>
    </source>
</evidence>
<dbReference type="InterPro" id="IPR005684">
    <property type="entry name" value="IHF_alpha"/>
</dbReference>
<dbReference type="Proteomes" id="UP000007844">
    <property type="component" value="Chromosome"/>
</dbReference>
<evidence type="ECO:0000256" key="2">
    <source>
        <dbReference type="ARBA" id="ARBA00018329"/>
    </source>
</evidence>
<dbReference type="PRINTS" id="PR01727">
    <property type="entry name" value="DNABINDINGHU"/>
</dbReference>
<keyword evidence="5 9" id="KW-0238">DNA-binding</keyword>
<protein>
    <recommendedName>
        <fullName evidence="2">Integration host factor subunit alpha</fullName>
    </recommendedName>
</protein>
<dbReference type="GO" id="GO:0006355">
    <property type="term" value="P:regulation of DNA-templated transcription"/>
    <property type="evidence" value="ECO:0007669"/>
    <property type="project" value="InterPro"/>
</dbReference>
<dbReference type="GO" id="GO:0006310">
    <property type="term" value="P:DNA recombination"/>
    <property type="evidence" value="ECO:0007669"/>
    <property type="project" value="UniProtKB-KW"/>
</dbReference>
<dbReference type="GO" id="GO:0009893">
    <property type="term" value="P:positive regulation of metabolic process"/>
    <property type="evidence" value="ECO:0007669"/>
    <property type="project" value="UniProtKB-ARBA"/>
</dbReference>